<dbReference type="InterPro" id="IPR023214">
    <property type="entry name" value="HAD_sf"/>
</dbReference>
<gene>
    <name evidence="5" type="ORF">JXQ802_LOCUS30240</name>
</gene>
<dbReference type="SUPFAM" id="SSF56784">
    <property type="entry name" value="HAD-like"/>
    <property type="match status" value="1"/>
</dbReference>
<evidence type="ECO:0000313" key="5">
    <source>
        <dbReference type="EMBL" id="CAF1315199.1"/>
    </source>
</evidence>
<accession>A0A815ERT9</accession>
<dbReference type="Gene3D" id="3.40.50.1000">
    <property type="entry name" value="HAD superfamily/HAD-like"/>
    <property type="match status" value="1"/>
</dbReference>
<dbReference type="Proteomes" id="UP000663870">
    <property type="component" value="Unassembled WGS sequence"/>
</dbReference>
<evidence type="ECO:0000313" key="6">
    <source>
        <dbReference type="Proteomes" id="UP000663870"/>
    </source>
</evidence>
<keyword evidence="6" id="KW-1185">Reference proteome</keyword>
<dbReference type="InterPro" id="IPR036412">
    <property type="entry name" value="HAD-like_sf"/>
</dbReference>
<sequence length="137" mass="15958">MSRISSKDPLVIYFGDHIKSDINALKRHTNWLAAVIVEELEFDSPPITIHTTAHHLSNRLSTNDQSYIKGNQSKYFSTKFEQTEPDAILPSRSSCWYTYITKHAYLSLSYLSVLANHFDLKHQFEHTKQTKHFVLLY</sequence>
<name>A0A815ERT9_9BILA</name>
<dbReference type="EMBL" id="CAJNOL010001219">
    <property type="protein sequence ID" value="CAF1315199.1"/>
    <property type="molecule type" value="Genomic_DNA"/>
</dbReference>
<evidence type="ECO:0000256" key="1">
    <source>
        <dbReference type="ARBA" id="ARBA00009589"/>
    </source>
</evidence>
<keyword evidence="3" id="KW-0378">Hydrolase</keyword>
<reference evidence="5" key="1">
    <citation type="submission" date="2021-02" db="EMBL/GenBank/DDBJ databases">
        <authorList>
            <person name="Nowell W R."/>
        </authorList>
    </citation>
    <scope>NUCLEOTIDE SEQUENCE</scope>
</reference>
<comment type="caution">
    <text evidence="5">The sequence shown here is derived from an EMBL/GenBank/DDBJ whole genome shotgun (WGS) entry which is preliminary data.</text>
</comment>
<evidence type="ECO:0000256" key="3">
    <source>
        <dbReference type="ARBA" id="ARBA00022801"/>
    </source>
</evidence>
<keyword evidence="2" id="KW-0479">Metal-binding</keyword>
<organism evidence="5 6">
    <name type="scientific">Rotaria sordida</name>
    <dbReference type="NCBI Taxonomy" id="392033"/>
    <lineage>
        <taxon>Eukaryota</taxon>
        <taxon>Metazoa</taxon>
        <taxon>Spiralia</taxon>
        <taxon>Gnathifera</taxon>
        <taxon>Rotifera</taxon>
        <taxon>Eurotatoria</taxon>
        <taxon>Bdelloidea</taxon>
        <taxon>Philodinida</taxon>
        <taxon>Philodinidae</taxon>
        <taxon>Rotaria</taxon>
    </lineage>
</organism>
<protein>
    <submittedName>
        <fullName evidence="5">Uncharacterized protein</fullName>
    </submittedName>
</protein>
<dbReference type="GO" id="GO:0046872">
    <property type="term" value="F:metal ion binding"/>
    <property type="evidence" value="ECO:0007669"/>
    <property type="project" value="UniProtKB-KW"/>
</dbReference>
<comment type="similarity">
    <text evidence="1">Belongs to the 5'(3')-deoxyribonucleotidase family.</text>
</comment>
<evidence type="ECO:0000256" key="4">
    <source>
        <dbReference type="ARBA" id="ARBA00022842"/>
    </source>
</evidence>
<evidence type="ECO:0000256" key="2">
    <source>
        <dbReference type="ARBA" id="ARBA00022723"/>
    </source>
</evidence>
<dbReference type="InterPro" id="IPR008380">
    <property type="entry name" value="HAD-SF_hydro_IG_5-nucl"/>
</dbReference>
<proteinExistence type="inferred from homology"/>
<dbReference type="GO" id="GO:0016787">
    <property type="term" value="F:hydrolase activity"/>
    <property type="evidence" value="ECO:0007669"/>
    <property type="project" value="UniProtKB-KW"/>
</dbReference>
<dbReference type="AlphaFoldDB" id="A0A815ERT9"/>
<dbReference type="Pfam" id="PF05761">
    <property type="entry name" value="5_nucleotid"/>
    <property type="match status" value="1"/>
</dbReference>
<keyword evidence="4" id="KW-0460">Magnesium</keyword>